<dbReference type="EMBL" id="ALYM01000004">
    <property type="protein sequence ID" value="EMG25288.1"/>
    <property type="molecule type" value="Genomic_DNA"/>
</dbReference>
<evidence type="ECO:0000313" key="3">
    <source>
        <dbReference type="Proteomes" id="UP000011769"/>
    </source>
</evidence>
<feature type="transmembrane region" description="Helical" evidence="1">
    <location>
        <begin position="23"/>
        <end position="44"/>
    </location>
</feature>
<proteinExistence type="predicted"/>
<name>A0ABN0IQZ3_9STRE</name>
<gene>
    <name evidence="2" type="ORF">SPJ1_1392</name>
</gene>
<sequence length="263" mass="30747">MEKRDNNFKDIETVKLRKNTKKFTFSVFVNLIIMTFLVGILFIFTPILTEKFLVWNFERPFAAQRKAISESNKTFDTASGVVGTYVNNIPLNDFEKITNLSSKSFKSVDIQIPRIYISSPIFNTEKYGNELQNIWLTAIHEDELENQYKYFNIYYDKNKIADENRKYNSNDATSEELTDMKKLIIAELDTNSKFKKVKFKGWYESDKGGDKTKSTTSDGKHYNFSAVYEQKNFKLGKQYRKVTAEFKKSDGKFALKDRSLKVK</sequence>
<keyword evidence="1" id="KW-0472">Membrane</keyword>
<keyword evidence="1" id="KW-1133">Transmembrane helix</keyword>
<keyword evidence="3" id="KW-1185">Reference proteome</keyword>
<evidence type="ECO:0000256" key="1">
    <source>
        <dbReference type="SAM" id="Phobius"/>
    </source>
</evidence>
<dbReference type="RefSeq" id="WP_004235024.1">
    <property type="nucleotide sequence ID" value="NZ_ALYM01000004.1"/>
</dbReference>
<comment type="caution">
    <text evidence="2">The sequence shown here is derived from an EMBL/GenBank/DDBJ whole genome shotgun (WGS) entry which is preliminary data.</text>
</comment>
<keyword evidence="1" id="KW-0812">Transmembrane</keyword>
<evidence type="ECO:0000313" key="2">
    <source>
        <dbReference type="EMBL" id="EMG25288.1"/>
    </source>
</evidence>
<dbReference type="Proteomes" id="UP000011769">
    <property type="component" value="Unassembled WGS sequence"/>
</dbReference>
<organism evidence="2 3">
    <name type="scientific">Streptococcus parauberis KRS-02083</name>
    <dbReference type="NCBI Taxonomy" id="1207545"/>
    <lineage>
        <taxon>Bacteria</taxon>
        <taxon>Bacillati</taxon>
        <taxon>Bacillota</taxon>
        <taxon>Bacilli</taxon>
        <taxon>Lactobacillales</taxon>
        <taxon>Streptococcaceae</taxon>
        <taxon>Streptococcus</taxon>
    </lineage>
</organism>
<protein>
    <submittedName>
        <fullName evidence="2">Uncharacterized protein</fullName>
    </submittedName>
</protein>
<reference evidence="2 3" key="1">
    <citation type="journal article" date="2013" name="PLoS ONE">
        <title>Comparative Genomic Characterization of Three Streptococcus parauberis Strains in Fish Pathogen, as Assessed by Wide-Genome Analyses.</title>
        <authorList>
            <person name="Nho S.W."/>
            <person name="Hikima J."/>
            <person name="Park S.B."/>
            <person name="Jang H.B."/>
            <person name="Cha I.S."/>
            <person name="Yasuike M."/>
            <person name="Nakamura Y."/>
            <person name="Fujiwara A."/>
            <person name="Sano M."/>
            <person name="Kanai K."/>
            <person name="Kondo H."/>
            <person name="Hirono I."/>
            <person name="Takeyama H."/>
            <person name="Aoki T."/>
            <person name="Jung T.S."/>
        </authorList>
    </citation>
    <scope>NUCLEOTIDE SEQUENCE [LARGE SCALE GENOMIC DNA]</scope>
    <source>
        <strain evidence="2 3">KRS-02083</strain>
    </source>
</reference>
<accession>A0ABN0IQZ3</accession>